<dbReference type="EMBL" id="VSSQ01061555">
    <property type="protein sequence ID" value="MPN14873.1"/>
    <property type="molecule type" value="Genomic_DNA"/>
</dbReference>
<reference evidence="1" key="1">
    <citation type="submission" date="2019-08" db="EMBL/GenBank/DDBJ databases">
        <authorList>
            <person name="Kucharzyk K."/>
            <person name="Murdoch R.W."/>
            <person name="Higgins S."/>
            <person name="Loffler F."/>
        </authorList>
    </citation>
    <scope>NUCLEOTIDE SEQUENCE</scope>
</reference>
<comment type="caution">
    <text evidence="1">The sequence shown here is derived from an EMBL/GenBank/DDBJ whole genome shotgun (WGS) entry which is preliminary data.</text>
</comment>
<evidence type="ECO:0000313" key="1">
    <source>
        <dbReference type="EMBL" id="MPN14873.1"/>
    </source>
</evidence>
<name>A0A645FRU3_9ZZZZ</name>
<protein>
    <submittedName>
        <fullName evidence="1">Uncharacterized protein</fullName>
    </submittedName>
</protein>
<sequence>MQRLSKKLISENVFTSDTYTQAIALVGEEEPTAVSVSSFDALKSALSDSSVKSITINSIGTPVVITGAVTIPTGVTVTVSRGNDFYVEGTLTNNGTINVMGADSISTDFINYSVLTVQSGGTLQNNGAINLDASPLEDESDNGPIGGQLRVNGGTLNNTGSVFLKYGLVNTHGGMAVVIDGSFNNDGLVIVDGFFLRVDNGSFTNNAGAVLINNTNVFAGDEGTFTNNGTLSGTLVSKES</sequence>
<proteinExistence type="predicted"/>
<dbReference type="AlphaFoldDB" id="A0A645FRU3"/>
<organism evidence="1">
    <name type="scientific">bioreactor metagenome</name>
    <dbReference type="NCBI Taxonomy" id="1076179"/>
    <lineage>
        <taxon>unclassified sequences</taxon>
        <taxon>metagenomes</taxon>
        <taxon>ecological metagenomes</taxon>
    </lineage>
</organism>
<accession>A0A645FRU3</accession>
<gene>
    <name evidence="1" type="ORF">SDC9_162202</name>
</gene>